<dbReference type="PANTHER" id="PTHR34414">
    <property type="entry name" value="HET DOMAIN-CONTAINING PROTEIN-RELATED"/>
    <property type="match status" value="1"/>
</dbReference>
<evidence type="ECO:0008006" key="5">
    <source>
        <dbReference type="Google" id="ProtNLM"/>
    </source>
</evidence>
<keyword evidence="2" id="KW-0472">Membrane</keyword>
<dbReference type="PANTHER" id="PTHR34414:SF1">
    <property type="entry name" value="SUBTILISIN-LIKE SERINE PROTEASE"/>
    <property type="match status" value="1"/>
</dbReference>
<keyword evidence="2" id="KW-0812">Transmembrane</keyword>
<protein>
    <recommendedName>
        <fullName evidence="5">Subtilisin-like serine protease</fullName>
    </recommendedName>
</protein>
<evidence type="ECO:0000256" key="2">
    <source>
        <dbReference type="SAM" id="Phobius"/>
    </source>
</evidence>
<keyword evidence="2" id="KW-1133">Transmembrane helix</keyword>
<evidence type="ECO:0000256" key="1">
    <source>
        <dbReference type="SAM" id="MobiDB-lite"/>
    </source>
</evidence>
<reference evidence="3" key="1">
    <citation type="submission" date="2022-07" db="EMBL/GenBank/DDBJ databases">
        <title>Fungi with potential for degradation of polypropylene.</title>
        <authorList>
            <person name="Gostincar C."/>
        </authorList>
    </citation>
    <scope>NUCLEOTIDE SEQUENCE</scope>
    <source>
        <strain evidence="3">EXF-13287</strain>
    </source>
</reference>
<proteinExistence type="predicted"/>
<feature type="transmembrane region" description="Helical" evidence="2">
    <location>
        <begin position="272"/>
        <end position="291"/>
    </location>
</feature>
<accession>A0AA38RYF7</accession>
<feature type="transmembrane region" description="Helical" evidence="2">
    <location>
        <begin position="319"/>
        <end position="345"/>
    </location>
</feature>
<comment type="caution">
    <text evidence="3">The sequence shown here is derived from an EMBL/GenBank/DDBJ whole genome shotgun (WGS) entry which is preliminary data.</text>
</comment>
<dbReference type="Proteomes" id="UP001174691">
    <property type="component" value="Unassembled WGS sequence"/>
</dbReference>
<dbReference type="EMBL" id="JANBVN010000027">
    <property type="protein sequence ID" value="KAJ9161068.1"/>
    <property type="molecule type" value="Genomic_DNA"/>
</dbReference>
<organism evidence="3 4">
    <name type="scientific">Coniochaeta hoffmannii</name>
    <dbReference type="NCBI Taxonomy" id="91930"/>
    <lineage>
        <taxon>Eukaryota</taxon>
        <taxon>Fungi</taxon>
        <taxon>Dikarya</taxon>
        <taxon>Ascomycota</taxon>
        <taxon>Pezizomycotina</taxon>
        <taxon>Sordariomycetes</taxon>
        <taxon>Sordariomycetidae</taxon>
        <taxon>Coniochaetales</taxon>
        <taxon>Coniochaetaceae</taxon>
        <taxon>Coniochaeta</taxon>
    </lineage>
</organism>
<feature type="region of interest" description="Disordered" evidence="1">
    <location>
        <begin position="1"/>
        <end position="28"/>
    </location>
</feature>
<name>A0AA38RYF7_9PEZI</name>
<keyword evidence="4" id="KW-1185">Reference proteome</keyword>
<dbReference type="InterPro" id="IPR046536">
    <property type="entry name" value="DUF6601"/>
</dbReference>
<dbReference type="AlphaFoldDB" id="A0AA38RYF7"/>
<evidence type="ECO:0000313" key="3">
    <source>
        <dbReference type="EMBL" id="KAJ9161068.1"/>
    </source>
</evidence>
<sequence length="374" mass="42146">MAIHNGTALASGRTPPTQPQNAADTPFRGLGKELSSLLKVHAVPVTGKAPRKLLLADDSNKPYLPGQPRIRLPTGAPAATAVQTQQELQMYLERSHLTTELDEILPYMKYIFVQTPSHRHIMPLHHQKAHGRDVVVNEHPGLHLLWYYDRIFIKPIPAYFFTSAFWDVTEQEQRNVHKAAVGFLRSYYYLIQYEIDFDLACEKKLVPKKPDGNHPSYEEFCDFIANFRDAGDTHVSRRFHYGELRLSRLNKTAMLFRGHLAYFHIHPQWGSYLSHVLAPIITVFVVISVVLNSMQVTLQAVAGPDGVAHHWHAFVSVAAYFPVVVICLIAVVISAAIGGIVIMGVKDLVWSKRVRHRKAQGDVTAGEKSHGMVW</sequence>
<dbReference type="Pfam" id="PF20246">
    <property type="entry name" value="DUF6601"/>
    <property type="match status" value="1"/>
</dbReference>
<gene>
    <name evidence="3" type="ORF">NKR19_g2624</name>
</gene>
<evidence type="ECO:0000313" key="4">
    <source>
        <dbReference type="Proteomes" id="UP001174691"/>
    </source>
</evidence>